<feature type="transmembrane region" description="Helical" evidence="5">
    <location>
        <begin position="36"/>
        <end position="58"/>
    </location>
</feature>
<dbReference type="InterPro" id="IPR011707">
    <property type="entry name" value="Cu-oxidase-like_N"/>
</dbReference>
<dbReference type="Proteomes" id="UP000037136">
    <property type="component" value="Unassembled WGS sequence"/>
</dbReference>
<reference evidence="8 9" key="2">
    <citation type="journal article" date="2017" name="Sci. Rep.">
        <title>Ant-infecting Ophiocordyceps genomes reveal a high diversity of potential behavioral manipulation genes and a possible major role for enterotoxins.</title>
        <authorList>
            <person name="de Bekker C."/>
            <person name="Ohm R.A."/>
            <person name="Evans H.C."/>
            <person name="Brachmann A."/>
            <person name="Hughes D.P."/>
        </authorList>
    </citation>
    <scope>NUCLEOTIDE SEQUENCE [LARGE SCALE GENOMIC DNA]</scope>
    <source>
        <strain evidence="8 9">SC16a</strain>
    </source>
</reference>
<dbReference type="SUPFAM" id="SSF49503">
    <property type="entry name" value="Cupredoxins"/>
    <property type="match status" value="2"/>
</dbReference>
<comment type="similarity">
    <text evidence="1">Belongs to the multicopper oxidase family.</text>
</comment>
<keyword evidence="9" id="KW-1185">Reference proteome</keyword>
<evidence type="ECO:0008006" key="10">
    <source>
        <dbReference type="Google" id="ProtNLM"/>
    </source>
</evidence>
<dbReference type="EMBL" id="LAZP02000383">
    <property type="protein sequence ID" value="PFH57632.1"/>
    <property type="molecule type" value="Genomic_DNA"/>
</dbReference>
<organism evidence="8 9">
    <name type="scientific">Ophiocordyceps unilateralis</name>
    <name type="common">Zombie-ant fungus</name>
    <name type="synonym">Torrubia unilateralis</name>
    <dbReference type="NCBI Taxonomy" id="268505"/>
    <lineage>
        <taxon>Eukaryota</taxon>
        <taxon>Fungi</taxon>
        <taxon>Dikarya</taxon>
        <taxon>Ascomycota</taxon>
        <taxon>Pezizomycotina</taxon>
        <taxon>Sordariomycetes</taxon>
        <taxon>Hypocreomycetidae</taxon>
        <taxon>Hypocreales</taxon>
        <taxon>Ophiocordycipitaceae</taxon>
        <taxon>Ophiocordyceps</taxon>
    </lineage>
</organism>
<evidence type="ECO:0000313" key="9">
    <source>
        <dbReference type="Proteomes" id="UP000037136"/>
    </source>
</evidence>
<feature type="domain" description="Plastocyanin-like" evidence="6">
    <location>
        <begin position="230"/>
        <end position="361"/>
    </location>
</feature>
<evidence type="ECO:0000256" key="1">
    <source>
        <dbReference type="ARBA" id="ARBA00010609"/>
    </source>
</evidence>
<evidence type="ECO:0000256" key="5">
    <source>
        <dbReference type="SAM" id="Phobius"/>
    </source>
</evidence>
<name>A0A2A9P9N9_OPHUN</name>
<dbReference type="PANTHER" id="PTHR11709:SF394">
    <property type="entry name" value="FI03373P-RELATED"/>
    <property type="match status" value="1"/>
</dbReference>
<dbReference type="Pfam" id="PF07732">
    <property type="entry name" value="Cu-oxidase_3"/>
    <property type="match status" value="1"/>
</dbReference>
<evidence type="ECO:0000259" key="7">
    <source>
        <dbReference type="Pfam" id="PF07732"/>
    </source>
</evidence>
<reference evidence="8 9" key="1">
    <citation type="journal article" date="2015" name="BMC Genomics">
        <title>Gene expression during zombie ant biting behavior reflects the complexity underlying fungal parasitic behavioral manipulation.</title>
        <authorList>
            <person name="de Bekker C."/>
            <person name="Ohm R.A."/>
            <person name="Loreto R.G."/>
            <person name="Sebastian A."/>
            <person name="Albert I."/>
            <person name="Merrow M."/>
            <person name="Brachmann A."/>
            <person name="Hughes D.P."/>
        </authorList>
    </citation>
    <scope>NUCLEOTIDE SEQUENCE [LARGE SCALE GENOMIC DNA]</scope>
    <source>
        <strain evidence="8 9">SC16a</strain>
    </source>
</reference>
<dbReference type="GO" id="GO:0005507">
    <property type="term" value="F:copper ion binding"/>
    <property type="evidence" value="ECO:0007669"/>
    <property type="project" value="InterPro"/>
</dbReference>
<proteinExistence type="inferred from homology"/>
<dbReference type="OrthoDB" id="2121828at2759"/>
<keyword evidence="5" id="KW-0472">Membrane</keyword>
<keyword evidence="4" id="KW-0186">Copper</keyword>
<dbReference type="Pfam" id="PF00394">
    <property type="entry name" value="Cu-oxidase"/>
    <property type="match status" value="1"/>
</dbReference>
<evidence type="ECO:0000313" key="8">
    <source>
        <dbReference type="EMBL" id="PFH57632.1"/>
    </source>
</evidence>
<dbReference type="Gene3D" id="2.60.40.420">
    <property type="entry name" value="Cupredoxins - blue copper proteins"/>
    <property type="match status" value="2"/>
</dbReference>
<evidence type="ECO:0000259" key="6">
    <source>
        <dbReference type="Pfam" id="PF00394"/>
    </source>
</evidence>
<feature type="domain" description="Plastocyanin-like" evidence="7">
    <location>
        <begin position="101"/>
        <end position="216"/>
    </location>
</feature>
<dbReference type="GO" id="GO:0016491">
    <property type="term" value="F:oxidoreductase activity"/>
    <property type="evidence" value="ECO:0007669"/>
    <property type="project" value="UniProtKB-KW"/>
</dbReference>
<dbReference type="STRING" id="268505.A0A2A9P9N9"/>
<comment type="caution">
    <text evidence="8">The sequence shown here is derived from an EMBL/GenBank/DDBJ whole genome shotgun (WGS) entry which is preliminary data.</text>
</comment>
<accession>A0A2A9P9N9</accession>
<keyword evidence="2" id="KW-0479">Metal-binding</keyword>
<keyword evidence="3" id="KW-0560">Oxidoreductase</keyword>
<dbReference type="AlphaFoldDB" id="A0A2A9P9N9"/>
<gene>
    <name evidence="8" type="ORF">XA68_14771</name>
</gene>
<dbReference type="InterPro" id="IPR008972">
    <property type="entry name" value="Cupredoxin"/>
</dbReference>
<evidence type="ECO:0000256" key="2">
    <source>
        <dbReference type="ARBA" id="ARBA00022723"/>
    </source>
</evidence>
<sequence length="376" mass="41446">MADAEPAQDVGLLLADADTTAAEDRSRRSRSVLACVWKWTALALLALATLLSLPLLAYTRRQRLPGVLVSEDGERQLAVMLHPERHNRRRPTVLLFNWTVTQGLRAPDGVEKMVYLVNDLFPGPTLEARSGDRIVVDVVNGLSSEGIALHWHGLRMERHNVMDGAVGFTQCAVKPGQSFVYDFTIGHDEHGTFWWHGHGQMQRGDGLFGGLVVHPPAVDWDDDDDDDDEALLLVGDWFHRSQTHVLSWYAQDGSLGNEPVPDSLLINGRGRFDCSKAVPARPVVCESPKLDPVFAHRSETGRTRVRVVNTGSVAGLSLAVDGASLQTVAVDGACAVRHGPESSVGVLYPGERVDVLLKWTDERRRLPRVHVYLDDE</sequence>
<protein>
    <recommendedName>
        <fullName evidence="10">Plastocyanin-like domain-containing protein</fullName>
    </recommendedName>
</protein>
<dbReference type="InterPro" id="IPR001117">
    <property type="entry name" value="Cu-oxidase_2nd"/>
</dbReference>
<dbReference type="PANTHER" id="PTHR11709">
    <property type="entry name" value="MULTI-COPPER OXIDASE"/>
    <property type="match status" value="1"/>
</dbReference>
<keyword evidence="5" id="KW-0812">Transmembrane</keyword>
<evidence type="ECO:0000256" key="3">
    <source>
        <dbReference type="ARBA" id="ARBA00023002"/>
    </source>
</evidence>
<dbReference type="CDD" id="cd04206">
    <property type="entry name" value="CuRO_1_LCC_like"/>
    <property type="match status" value="1"/>
</dbReference>
<keyword evidence="5" id="KW-1133">Transmembrane helix</keyword>
<dbReference type="CDD" id="cd04205">
    <property type="entry name" value="CuRO_2_LCC_like"/>
    <property type="match status" value="1"/>
</dbReference>
<dbReference type="InterPro" id="IPR045087">
    <property type="entry name" value="Cu-oxidase_fam"/>
</dbReference>
<evidence type="ECO:0000256" key="4">
    <source>
        <dbReference type="ARBA" id="ARBA00023008"/>
    </source>
</evidence>